<keyword evidence="2" id="KW-1185">Reference proteome</keyword>
<reference evidence="1" key="1">
    <citation type="submission" date="2022-03" db="EMBL/GenBank/DDBJ databases">
        <authorList>
            <person name="Alioto T."/>
            <person name="Alioto T."/>
            <person name="Gomez Garrido J."/>
        </authorList>
    </citation>
    <scope>NUCLEOTIDE SEQUENCE</scope>
</reference>
<evidence type="ECO:0000313" key="2">
    <source>
        <dbReference type="Proteomes" id="UP001295444"/>
    </source>
</evidence>
<sequence length="51" mass="5570">MLSRITRTEDPAAAAAGWEMSVQSSGPLFTAHLKLCHQTTRTTRRGGREGQ</sequence>
<evidence type="ECO:0000313" key="1">
    <source>
        <dbReference type="EMBL" id="CAH2221042.1"/>
    </source>
</evidence>
<gene>
    <name evidence="1" type="ORF">PECUL_23A058426</name>
</gene>
<organism evidence="1 2">
    <name type="scientific">Pelobates cultripes</name>
    <name type="common">Western spadefoot toad</name>
    <dbReference type="NCBI Taxonomy" id="61616"/>
    <lineage>
        <taxon>Eukaryota</taxon>
        <taxon>Metazoa</taxon>
        <taxon>Chordata</taxon>
        <taxon>Craniata</taxon>
        <taxon>Vertebrata</taxon>
        <taxon>Euteleostomi</taxon>
        <taxon>Amphibia</taxon>
        <taxon>Batrachia</taxon>
        <taxon>Anura</taxon>
        <taxon>Pelobatoidea</taxon>
        <taxon>Pelobatidae</taxon>
        <taxon>Pelobates</taxon>
    </lineage>
</organism>
<feature type="non-terminal residue" evidence="1">
    <location>
        <position position="51"/>
    </location>
</feature>
<protein>
    <submittedName>
        <fullName evidence="1">Uncharacterized protein</fullName>
    </submittedName>
</protein>
<dbReference type="Proteomes" id="UP001295444">
    <property type="component" value="Chromosome 01"/>
</dbReference>
<dbReference type="AlphaFoldDB" id="A0AAD1QZU8"/>
<dbReference type="EMBL" id="OW240912">
    <property type="protein sequence ID" value="CAH2221042.1"/>
    <property type="molecule type" value="Genomic_DNA"/>
</dbReference>
<accession>A0AAD1QZU8</accession>
<proteinExistence type="predicted"/>
<name>A0AAD1QZU8_PELCU</name>